<feature type="transmembrane region" description="Helical" evidence="2">
    <location>
        <begin position="128"/>
        <end position="148"/>
    </location>
</feature>
<protein>
    <submittedName>
        <fullName evidence="3">Uncharacterized protein</fullName>
    </submittedName>
</protein>
<dbReference type="EMBL" id="JBHTAR010000003">
    <property type="protein sequence ID" value="MFC7198142.1"/>
    <property type="molecule type" value="Genomic_DNA"/>
</dbReference>
<keyword evidence="2" id="KW-1133">Transmembrane helix</keyword>
<accession>A0ABD5YXM4</accession>
<feature type="transmembrane region" description="Helical" evidence="2">
    <location>
        <begin position="20"/>
        <end position="41"/>
    </location>
</feature>
<reference evidence="3 4" key="1">
    <citation type="journal article" date="2019" name="Int. J. Syst. Evol. Microbiol.">
        <title>The Global Catalogue of Microorganisms (GCM) 10K type strain sequencing project: providing services to taxonomists for standard genome sequencing and annotation.</title>
        <authorList>
            <consortium name="The Broad Institute Genomics Platform"/>
            <consortium name="The Broad Institute Genome Sequencing Center for Infectious Disease"/>
            <person name="Wu L."/>
            <person name="Ma J."/>
        </authorList>
    </citation>
    <scope>NUCLEOTIDE SEQUENCE [LARGE SCALE GENOMIC DNA]</scope>
    <source>
        <strain evidence="3 4">XZGYJ-43</strain>
    </source>
</reference>
<comment type="caution">
    <text evidence="3">The sequence shown here is derived from an EMBL/GenBank/DDBJ whole genome shotgun (WGS) entry which is preliminary data.</text>
</comment>
<keyword evidence="2" id="KW-0812">Transmembrane</keyword>
<sequence length="268" mass="30580">MEAQRTIQRLIDHITFGHGIHLFLQVLLLEFASVFLTFQFSSSLLLQISNPNFFIGVYAATSVIFLGILFLFTAKMRKRTFSPPLQQVRRLAISILGYIAASGVVITFGYLLLILATTGRTGIGRLDYVFSVMLTTLFAALLAVGYHARVVDKQPDRETITGTVTAWQDSLAWVNEDDRSHAKQDAYDEFTNRMNDLSELLSNAKTVHGRQLRRDFEAWRDDFETHSELSKETIIKGQGENKNERLEQEHQKLESIQRRLRIIAGEQK</sequence>
<evidence type="ECO:0000256" key="1">
    <source>
        <dbReference type="SAM" id="Coils"/>
    </source>
</evidence>
<dbReference type="AlphaFoldDB" id="A0ABD5YXM4"/>
<evidence type="ECO:0000313" key="3">
    <source>
        <dbReference type="EMBL" id="MFC7198142.1"/>
    </source>
</evidence>
<name>A0ABD5YXM4_9EURY</name>
<keyword evidence="1" id="KW-0175">Coiled coil</keyword>
<gene>
    <name evidence="3" type="ORF">ACFQJ9_01320</name>
</gene>
<proteinExistence type="predicted"/>
<dbReference type="Proteomes" id="UP001596447">
    <property type="component" value="Unassembled WGS sequence"/>
</dbReference>
<keyword evidence="2" id="KW-0472">Membrane</keyword>
<organism evidence="3 4">
    <name type="scientific">Halospeciosus flavus</name>
    <dbReference type="NCBI Taxonomy" id="3032283"/>
    <lineage>
        <taxon>Archaea</taxon>
        <taxon>Methanobacteriati</taxon>
        <taxon>Methanobacteriota</taxon>
        <taxon>Stenosarchaea group</taxon>
        <taxon>Halobacteria</taxon>
        <taxon>Halobacteriales</taxon>
        <taxon>Halobacteriaceae</taxon>
        <taxon>Halospeciosus</taxon>
    </lineage>
</organism>
<feature type="coiled-coil region" evidence="1">
    <location>
        <begin position="236"/>
        <end position="263"/>
    </location>
</feature>
<feature type="transmembrane region" description="Helical" evidence="2">
    <location>
        <begin position="95"/>
        <end position="116"/>
    </location>
</feature>
<evidence type="ECO:0000256" key="2">
    <source>
        <dbReference type="SAM" id="Phobius"/>
    </source>
</evidence>
<evidence type="ECO:0000313" key="4">
    <source>
        <dbReference type="Proteomes" id="UP001596447"/>
    </source>
</evidence>
<keyword evidence="4" id="KW-1185">Reference proteome</keyword>
<feature type="transmembrane region" description="Helical" evidence="2">
    <location>
        <begin position="53"/>
        <end position="74"/>
    </location>
</feature>
<dbReference type="RefSeq" id="WP_279530309.1">
    <property type="nucleotide sequence ID" value="NZ_CP122313.1"/>
</dbReference>